<keyword evidence="3" id="KW-1185">Reference proteome</keyword>
<gene>
    <name evidence="2" type="ORF">KK060_18120</name>
</gene>
<dbReference type="Pfam" id="PF01551">
    <property type="entry name" value="Peptidase_M23"/>
    <property type="match status" value="1"/>
</dbReference>
<evidence type="ECO:0000313" key="3">
    <source>
        <dbReference type="Proteomes" id="UP000772618"/>
    </source>
</evidence>
<dbReference type="InterPro" id="IPR050570">
    <property type="entry name" value="Cell_wall_metabolism_enzyme"/>
</dbReference>
<dbReference type="Gene3D" id="2.70.70.10">
    <property type="entry name" value="Glucose Permease (Domain IIA)"/>
    <property type="match status" value="1"/>
</dbReference>
<reference evidence="2 3" key="1">
    <citation type="submission" date="2021-05" db="EMBL/GenBank/DDBJ databases">
        <title>A Polyphasic approach of four new species of the genus Ohtaekwangia: Ohtaekwangia histidinii sp. nov., Ohtaekwangia cretensis sp. nov., Ohtaekwangia indiensis sp. nov., Ohtaekwangia reichenbachii sp. nov. from diverse environment.</title>
        <authorList>
            <person name="Octaviana S."/>
        </authorList>
    </citation>
    <scope>NUCLEOTIDE SEQUENCE [LARGE SCALE GENOMIC DNA]</scope>
    <source>
        <strain evidence="2 3">PWU20</strain>
    </source>
</reference>
<name>A0ABS5VWK5_9BACT</name>
<dbReference type="CDD" id="cd12797">
    <property type="entry name" value="M23_peptidase"/>
    <property type="match status" value="1"/>
</dbReference>
<dbReference type="Gene3D" id="2.30.30.40">
    <property type="entry name" value="SH3 Domains"/>
    <property type="match status" value="1"/>
</dbReference>
<dbReference type="Proteomes" id="UP000772618">
    <property type="component" value="Unassembled WGS sequence"/>
</dbReference>
<feature type="domain" description="M23ase beta-sheet core" evidence="1">
    <location>
        <begin position="195"/>
        <end position="287"/>
    </location>
</feature>
<dbReference type="SUPFAM" id="SSF51261">
    <property type="entry name" value="Duplicated hybrid motif"/>
    <property type="match status" value="1"/>
</dbReference>
<proteinExistence type="predicted"/>
<dbReference type="InterPro" id="IPR010466">
    <property type="entry name" value="DUF1058"/>
</dbReference>
<organism evidence="2 3">
    <name type="scientific">Chryseosolibacter indicus</name>
    <dbReference type="NCBI Taxonomy" id="2782351"/>
    <lineage>
        <taxon>Bacteria</taxon>
        <taxon>Pseudomonadati</taxon>
        <taxon>Bacteroidota</taxon>
        <taxon>Cytophagia</taxon>
        <taxon>Cytophagales</taxon>
        <taxon>Chryseotaleaceae</taxon>
        <taxon>Chryseosolibacter</taxon>
    </lineage>
</organism>
<dbReference type="InterPro" id="IPR016047">
    <property type="entry name" value="M23ase_b-sheet_dom"/>
</dbReference>
<dbReference type="PANTHER" id="PTHR21666:SF268">
    <property type="entry name" value="PEPTIDASE M23 DOMAIN-CONTAINING PROTEIN"/>
    <property type="match status" value="1"/>
</dbReference>
<accession>A0ABS5VWK5</accession>
<dbReference type="Pfam" id="PF06347">
    <property type="entry name" value="SH3_4"/>
    <property type="match status" value="1"/>
</dbReference>
<dbReference type="InterPro" id="IPR011055">
    <property type="entry name" value="Dup_hybrid_motif"/>
</dbReference>
<dbReference type="RefSeq" id="WP_254155170.1">
    <property type="nucleotide sequence ID" value="NZ_JAHESD010000049.1"/>
</dbReference>
<dbReference type="PROSITE" id="PS51257">
    <property type="entry name" value="PROKAR_LIPOPROTEIN"/>
    <property type="match status" value="1"/>
</dbReference>
<evidence type="ECO:0000259" key="1">
    <source>
        <dbReference type="Pfam" id="PF01551"/>
    </source>
</evidence>
<sequence>MQKFFWLVAAVLLYGCSGSNPIKTTLFDVPPYKRYVRSLEKADLDKTVMAQAWLAAGQRALNDSVEVSLPFSESGYFKATEPDARSYQFIAKEGQVLTVNGAVVSFQNATFFLDLFSWEEDGWKELVHADSSMTMSYEFEKDMTCLIRIQPELLLDAYYTLSISATPVLINPVAGADNKSIGSFYGASRDGGKRSHEGVDIFAKKGTPVIAPTSGYISRVSTNNLGGKVVWMQDKKRQHSYYFAHLDSQLVKPGATVKQGDTLGTVGNTGNARYTPSHLHFGIYRSKSKDPINYIRTLEAVTEALPWDTTFRQSDFKVVSKEVNFRAGPGEKHLVKTSLKKDTYVKVIAQSNAWYRVALPDKSQGFLTKKSIAPIENGKRIKLKSPAVVRTGINDEAVPVAHLNKPTTIYLLAQFEGYQFIKTKEGLTGWLVL</sequence>
<comment type="caution">
    <text evidence="2">The sequence shown here is derived from an EMBL/GenBank/DDBJ whole genome shotgun (WGS) entry which is preliminary data.</text>
</comment>
<dbReference type="PANTHER" id="PTHR21666">
    <property type="entry name" value="PEPTIDASE-RELATED"/>
    <property type="match status" value="1"/>
</dbReference>
<dbReference type="EMBL" id="JAHESD010000049">
    <property type="protein sequence ID" value="MBT1705215.1"/>
    <property type="molecule type" value="Genomic_DNA"/>
</dbReference>
<evidence type="ECO:0000313" key="2">
    <source>
        <dbReference type="EMBL" id="MBT1705215.1"/>
    </source>
</evidence>
<protein>
    <submittedName>
        <fullName evidence="2">Peptidoglycan DD-metalloendopeptidase family protein</fullName>
    </submittedName>
</protein>